<dbReference type="HOGENOM" id="CLU_166724_0_0_11"/>
<evidence type="ECO:0000313" key="2">
    <source>
        <dbReference type="EMBL" id="CAJ60872.1"/>
    </source>
</evidence>
<accession>Q0RNL4</accession>
<organism evidence="2 3">
    <name type="scientific">Frankia alni (strain DSM 45986 / CECT 9034 / ACN14a)</name>
    <dbReference type="NCBI Taxonomy" id="326424"/>
    <lineage>
        <taxon>Bacteria</taxon>
        <taxon>Bacillati</taxon>
        <taxon>Actinomycetota</taxon>
        <taxon>Actinomycetes</taxon>
        <taxon>Frankiales</taxon>
        <taxon>Frankiaceae</taxon>
        <taxon>Frankia</taxon>
    </lineage>
</organism>
<keyword evidence="3" id="KW-1185">Reference proteome</keyword>
<protein>
    <submittedName>
        <fullName evidence="2">Uncharacterized protein</fullName>
    </submittedName>
</protein>
<name>Q0RNL4_FRAAA</name>
<feature type="region of interest" description="Disordered" evidence="1">
    <location>
        <begin position="1"/>
        <end position="21"/>
    </location>
</feature>
<dbReference type="EMBL" id="CT573213">
    <property type="protein sequence ID" value="CAJ60872.1"/>
    <property type="molecule type" value="Genomic_DNA"/>
</dbReference>
<gene>
    <name evidence="2" type="ordered locus">FRAAL2223</name>
</gene>
<dbReference type="KEGG" id="fal:FRAAL2223"/>
<dbReference type="eggNOG" id="ENOG5032WU7">
    <property type="taxonomic scope" value="Bacteria"/>
</dbReference>
<dbReference type="AlphaFoldDB" id="Q0RNL4"/>
<sequence>MAKVFDGTTDGTPFITDRPELPPGRERSEVLAYLRHAAVILRAAGLDVDQLDPARPRQVPMALLTDGLWIWDASVAYYLEAHDLPPEPEFLEYLRGRNFTYVAPTKEQITAAADALRSQ</sequence>
<dbReference type="Proteomes" id="UP000000657">
    <property type="component" value="Chromosome"/>
</dbReference>
<dbReference type="STRING" id="326424.FRAAL2223"/>
<reference evidence="2 3" key="1">
    <citation type="journal article" date="2007" name="Genome Res.">
        <title>Genome characteristics of facultatively symbiotic Frankia sp. strains reflect host range and host plant biogeography.</title>
        <authorList>
            <person name="Normand P."/>
            <person name="Lapierre P."/>
            <person name="Tisa L.S."/>
            <person name="Gogarten J.P."/>
            <person name="Alloisio N."/>
            <person name="Bagnarol E."/>
            <person name="Bassi C.A."/>
            <person name="Berry A.M."/>
            <person name="Bickhart D.M."/>
            <person name="Choisne N."/>
            <person name="Couloux A."/>
            <person name="Cournoyer B."/>
            <person name="Cruveiller S."/>
            <person name="Daubin V."/>
            <person name="Demange N."/>
            <person name="Francino M.P."/>
            <person name="Goltsman E."/>
            <person name="Huang Y."/>
            <person name="Kopp O.R."/>
            <person name="Labarre L."/>
            <person name="Lapidus A."/>
            <person name="Lavire C."/>
            <person name="Marechal J."/>
            <person name="Martinez M."/>
            <person name="Mastronunzio J.E."/>
            <person name="Mullin B.C."/>
            <person name="Niemann J."/>
            <person name="Pujic P."/>
            <person name="Rawnsley T."/>
            <person name="Rouy Z."/>
            <person name="Schenowitz C."/>
            <person name="Sellstedt A."/>
            <person name="Tavares F."/>
            <person name="Tomkins J.P."/>
            <person name="Vallenet D."/>
            <person name="Valverde C."/>
            <person name="Wall L.G."/>
            <person name="Wang Y."/>
            <person name="Medigue C."/>
            <person name="Benson D.R."/>
        </authorList>
    </citation>
    <scope>NUCLEOTIDE SEQUENCE [LARGE SCALE GENOMIC DNA]</scope>
    <source>
        <strain evidence="3">DSM 45986 / CECT 9034 / ACN14a</strain>
    </source>
</reference>
<evidence type="ECO:0000256" key="1">
    <source>
        <dbReference type="SAM" id="MobiDB-lite"/>
    </source>
</evidence>
<proteinExistence type="predicted"/>
<evidence type="ECO:0000313" key="3">
    <source>
        <dbReference type="Proteomes" id="UP000000657"/>
    </source>
</evidence>